<keyword evidence="1" id="KW-0472">Membrane</keyword>
<evidence type="ECO:0000313" key="4">
    <source>
        <dbReference type="Proteomes" id="UP001596142"/>
    </source>
</evidence>
<name>A0ABW0YLT4_9BACI</name>
<evidence type="ECO:0000256" key="1">
    <source>
        <dbReference type="SAM" id="Phobius"/>
    </source>
</evidence>
<dbReference type="InterPro" id="IPR003848">
    <property type="entry name" value="DUF218"/>
</dbReference>
<protein>
    <submittedName>
        <fullName evidence="3">YdcF family protein</fullName>
    </submittedName>
</protein>
<dbReference type="PANTHER" id="PTHR30336:SF20">
    <property type="entry name" value="DUF218 DOMAIN-CONTAINING PROTEIN"/>
    <property type="match status" value="1"/>
</dbReference>
<dbReference type="Pfam" id="PF02698">
    <property type="entry name" value="DUF218"/>
    <property type="match status" value="1"/>
</dbReference>
<dbReference type="Gene3D" id="3.40.50.620">
    <property type="entry name" value="HUPs"/>
    <property type="match status" value="1"/>
</dbReference>
<evidence type="ECO:0000259" key="2">
    <source>
        <dbReference type="Pfam" id="PF02698"/>
    </source>
</evidence>
<proteinExistence type="predicted"/>
<dbReference type="PANTHER" id="PTHR30336">
    <property type="entry name" value="INNER MEMBRANE PROTEIN, PROBABLE PERMEASE"/>
    <property type="match status" value="1"/>
</dbReference>
<keyword evidence="1" id="KW-0812">Transmembrane</keyword>
<dbReference type="Proteomes" id="UP001596142">
    <property type="component" value="Unassembled WGS sequence"/>
</dbReference>
<feature type="domain" description="DUF218" evidence="2">
    <location>
        <begin position="44"/>
        <end position="162"/>
    </location>
</feature>
<gene>
    <name evidence="3" type="ORF">ACFPU1_01115</name>
</gene>
<dbReference type="InterPro" id="IPR014729">
    <property type="entry name" value="Rossmann-like_a/b/a_fold"/>
</dbReference>
<dbReference type="InterPro" id="IPR051599">
    <property type="entry name" value="Cell_Envelope_Assoc"/>
</dbReference>
<dbReference type="RefSeq" id="WP_385937502.1">
    <property type="nucleotide sequence ID" value="NZ_JBHSOZ010000002.1"/>
</dbReference>
<organism evidence="3 4">
    <name type="scientific">Thalassorhabdus alkalitolerans</name>
    <dbReference type="NCBI Taxonomy" id="2282697"/>
    <lineage>
        <taxon>Bacteria</taxon>
        <taxon>Bacillati</taxon>
        <taxon>Bacillota</taxon>
        <taxon>Bacilli</taxon>
        <taxon>Bacillales</taxon>
        <taxon>Bacillaceae</taxon>
        <taxon>Thalassorhabdus</taxon>
    </lineage>
</organism>
<reference evidence="4" key="1">
    <citation type="journal article" date="2019" name="Int. J. Syst. Evol. Microbiol.">
        <title>The Global Catalogue of Microorganisms (GCM) 10K type strain sequencing project: providing services to taxonomists for standard genome sequencing and annotation.</title>
        <authorList>
            <consortium name="The Broad Institute Genomics Platform"/>
            <consortium name="The Broad Institute Genome Sequencing Center for Infectious Disease"/>
            <person name="Wu L."/>
            <person name="Ma J."/>
        </authorList>
    </citation>
    <scope>NUCLEOTIDE SEQUENCE [LARGE SCALE GENOMIC DNA]</scope>
    <source>
        <strain evidence="4">CECT 7184</strain>
    </source>
</reference>
<dbReference type="EMBL" id="JBHSOZ010000002">
    <property type="protein sequence ID" value="MFC5711373.1"/>
    <property type="molecule type" value="Genomic_DNA"/>
</dbReference>
<dbReference type="CDD" id="cd06259">
    <property type="entry name" value="YdcF-like"/>
    <property type="match status" value="1"/>
</dbReference>
<feature type="transmembrane region" description="Helical" evidence="1">
    <location>
        <begin position="6"/>
        <end position="25"/>
    </location>
</feature>
<comment type="caution">
    <text evidence="3">The sequence shown here is derived from an EMBL/GenBank/DDBJ whole genome shotgun (WGS) entry which is preliminary data.</text>
</comment>
<evidence type="ECO:0000313" key="3">
    <source>
        <dbReference type="EMBL" id="MFC5711373.1"/>
    </source>
</evidence>
<keyword evidence="4" id="KW-1185">Reference proteome</keyword>
<keyword evidence="1" id="KW-1133">Transmembrane helix</keyword>
<sequence length="185" mass="21126">MRLGCTIGVLLTFLFFVYLTIIALLPRSILTDLLLYEDEPVKSDVIIVLSGDQDRLEKAEHLYSDGYGAKVLISNALDGSMTPEAAREFGIAADDIIVEDEAGSTYENAEYTKEIVEEKGFSSAMVVTSDYHMRRTKVVFDRVYGDTGVRLTYVPYYHEYDDWSKRDNELAWEYYKWIGSLVAVW</sequence>
<accession>A0ABW0YLT4</accession>